<dbReference type="PROSITE" id="PS51898">
    <property type="entry name" value="TYR_RECOMBINASE"/>
    <property type="match status" value="1"/>
</dbReference>
<dbReference type="InterPro" id="IPR010998">
    <property type="entry name" value="Integrase_recombinase_N"/>
</dbReference>
<organism evidence="5 6">
    <name type="scientific">Candidatus Chryseobacterium massiliense</name>
    <dbReference type="NCBI Taxonomy" id="204089"/>
    <lineage>
        <taxon>Bacteria</taxon>
        <taxon>Pseudomonadati</taxon>
        <taxon>Bacteroidota</taxon>
        <taxon>Flavobacteriia</taxon>
        <taxon>Flavobacteriales</taxon>
        <taxon>Weeksellaceae</taxon>
        <taxon>Chryseobacterium group</taxon>
        <taxon>Chryseobacterium</taxon>
    </lineage>
</organism>
<reference evidence="5 6" key="1">
    <citation type="journal article" date="2004" name="Emerg. Infect. Dis.">
        <title>Amoebae-resisting bacteria isolated from human nasal swabs by amoebal coculture.</title>
        <authorList>
            <person name="Greub G."/>
            <person name="La Scola B."/>
            <person name="Raoult D."/>
        </authorList>
    </citation>
    <scope>NUCLEOTIDE SEQUENCE [LARGE SCALE GENOMIC DNA]</scope>
    <source>
        <strain evidence="5 6">CCUG 51329</strain>
    </source>
</reference>
<sequence>MVFLKFSRFNFKFSHPFSHPLFTFIKFNFTMKIVFELRKEKIAQNGLIPIQLVVRHDGKRIRKNTGLSVLESHWNGHRVKPNLKKEPNNNYEIINNELQLIEEKVSKLFLYLKGNEIQFSVEKFNEIFEKKEDPADNKFDFFSCFDEYIDKGKLTKTPNTIKGQNTIKNYLEFFCKENGYSISFENIDDAFFEHLRDYSYETKKMKQNYFAKVIKVLKSFLNWATEKGYNTKRAFEKFRATEHDIDIVYLSFDELMKLYEKDFDNDRLSQVRDFYCMGCFTGLRFSDLSKLHLANISEDHIVLSIQKTKTQNHAIKLNKYAKAILEKYKGTIYEPLPIISSQKFNEYIKECCEIAEINQLFTVHWFVGNKKKSLTQPKYKLITSHTARKTFITNSLLLGMEPKAIKKIANIKKDAVLDKYMKVTEAFTDEQMNKAWG</sequence>
<dbReference type="Proteomes" id="UP000256924">
    <property type="component" value="Unassembled WGS sequence"/>
</dbReference>
<dbReference type="InterPro" id="IPR011010">
    <property type="entry name" value="DNA_brk_join_enz"/>
</dbReference>
<dbReference type="InterPro" id="IPR013762">
    <property type="entry name" value="Integrase-like_cat_sf"/>
</dbReference>
<dbReference type="InterPro" id="IPR025269">
    <property type="entry name" value="SAM-like_dom"/>
</dbReference>
<comment type="similarity">
    <text evidence="1">Belongs to the 'phage' integrase family.</text>
</comment>
<protein>
    <submittedName>
        <fullName evidence="5">Site-specific integrase</fullName>
    </submittedName>
</protein>
<dbReference type="Gene3D" id="1.10.150.130">
    <property type="match status" value="1"/>
</dbReference>
<evidence type="ECO:0000256" key="3">
    <source>
        <dbReference type="ARBA" id="ARBA00023172"/>
    </source>
</evidence>
<dbReference type="InterPro" id="IPR002104">
    <property type="entry name" value="Integrase_catalytic"/>
</dbReference>
<evidence type="ECO:0000313" key="6">
    <source>
        <dbReference type="Proteomes" id="UP000256924"/>
    </source>
</evidence>
<dbReference type="GO" id="GO:0003677">
    <property type="term" value="F:DNA binding"/>
    <property type="evidence" value="ECO:0007669"/>
    <property type="project" value="UniProtKB-KW"/>
</dbReference>
<keyword evidence="6" id="KW-1185">Reference proteome</keyword>
<dbReference type="GO" id="GO:0015074">
    <property type="term" value="P:DNA integration"/>
    <property type="evidence" value="ECO:0007669"/>
    <property type="project" value="InterPro"/>
</dbReference>
<dbReference type="PANTHER" id="PTHR30349">
    <property type="entry name" value="PHAGE INTEGRASE-RELATED"/>
    <property type="match status" value="1"/>
</dbReference>
<comment type="caution">
    <text evidence="5">The sequence shown here is derived from an EMBL/GenBank/DDBJ whole genome shotgun (WGS) entry which is preliminary data.</text>
</comment>
<name>A0A3D9AH17_9FLAO</name>
<dbReference type="GO" id="GO:0006310">
    <property type="term" value="P:DNA recombination"/>
    <property type="evidence" value="ECO:0007669"/>
    <property type="project" value="UniProtKB-KW"/>
</dbReference>
<evidence type="ECO:0000256" key="1">
    <source>
        <dbReference type="ARBA" id="ARBA00008857"/>
    </source>
</evidence>
<evidence type="ECO:0000259" key="4">
    <source>
        <dbReference type="PROSITE" id="PS51898"/>
    </source>
</evidence>
<feature type="domain" description="Tyr recombinase" evidence="4">
    <location>
        <begin position="245"/>
        <end position="433"/>
    </location>
</feature>
<dbReference type="PANTHER" id="PTHR30349:SF64">
    <property type="entry name" value="PROPHAGE INTEGRASE INTD-RELATED"/>
    <property type="match status" value="1"/>
</dbReference>
<keyword evidence="3" id="KW-0233">DNA recombination</keyword>
<dbReference type="InterPro" id="IPR035386">
    <property type="entry name" value="Arm-DNA-bind_5"/>
</dbReference>
<dbReference type="AlphaFoldDB" id="A0A3D9AH17"/>
<dbReference type="SUPFAM" id="SSF56349">
    <property type="entry name" value="DNA breaking-rejoining enzymes"/>
    <property type="match status" value="1"/>
</dbReference>
<dbReference type="Pfam" id="PF17293">
    <property type="entry name" value="Arm-DNA-bind_5"/>
    <property type="match status" value="1"/>
</dbReference>
<accession>A0A3D9AH17</accession>
<dbReference type="Gene3D" id="1.10.443.10">
    <property type="entry name" value="Intergrase catalytic core"/>
    <property type="match status" value="1"/>
</dbReference>
<proteinExistence type="inferred from homology"/>
<dbReference type="CDD" id="cd01185">
    <property type="entry name" value="INTN1_C_like"/>
    <property type="match status" value="1"/>
</dbReference>
<dbReference type="InterPro" id="IPR050090">
    <property type="entry name" value="Tyrosine_recombinase_XerCD"/>
</dbReference>
<dbReference type="Pfam" id="PF13102">
    <property type="entry name" value="Phage_int_SAM_5"/>
    <property type="match status" value="1"/>
</dbReference>
<evidence type="ECO:0000256" key="2">
    <source>
        <dbReference type="ARBA" id="ARBA00023125"/>
    </source>
</evidence>
<keyword evidence="2" id="KW-0238">DNA-binding</keyword>
<dbReference type="EMBL" id="QNVU01000076">
    <property type="protein sequence ID" value="REC40445.1"/>
    <property type="molecule type" value="Genomic_DNA"/>
</dbReference>
<evidence type="ECO:0000313" key="5">
    <source>
        <dbReference type="EMBL" id="REC40445.1"/>
    </source>
</evidence>
<gene>
    <name evidence="5" type="ORF">DRF68_20135</name>
</gene>